<dbReference type="Pfam" id="PF13847">
    <property type="entry name" value="Methyltransf_31"/>
    <property type="match status" value="1"/>
</dbReference>
<keyword evidence="3" id="KW-1185">Reference proteome</keyword>
<accession>A0ABS5JUF3</accession>
<comment type="caution">
    <text evidence="2">The sequence shown here is derived from an EMBL/GenBank/DDBJ whole genome shotgun (WGS) entry which is preliminary data.</text>
</comment>
<feature type="domain" description="Methyltransferase" evidence="1">
    <location>
        <begin position="41"/>
        <end position="175"/>
    </location>
</feature>
<dbReference type="Gene3D" id="3.40.50.150">
    <property type="entry name" value="Vaccinia Virus protein VP39"/>
    <property type="match status" value="1"/>
</dbReference>
<dbReference type="GO" id="GO:0008168">
    <property type="term" value="F:methyltransferase activity"/>
    <property type="evidence" value="ECO:0007669"/>
    <property type="project" value="UniProtKB-KW"/>
</dbReference>
<sequence length="278" mass="32020">MKTYLQTNWDFESDELIEVFDETPLWSAPFGLKLLEDIKYKKGIKALDIGFGAGFPLTELAMRLGTTSKVYGIDPWEAAIRRAEKKIKIFGISNIEIIHGDIENIPLESNSIDLVVSNNGLNNVEDLEQSLMECARISKPGAQFIQTVNLHETMMEFYSALEKVFNQLNLTDSIEQMHQHIYKKRKPLDKYLKMIENAGFTVESVTHDQFNYHFADATAMFNHFFIRLAFIDSWKELVPPEQYEQVFSKVEEALNKKAEQEGVLKLSVPFVVIDSRRK</sequence>
<dbReference type="InterPro" id="IPR025714">
    <property type="entry name" value="Methyltranfer_dom"/>
</dbReference>
<dbReference type="GO" id="GO:0032259">
    <property type="term" value="P:methylation"/>
    <property type="evidence" value="ECO:0007669"/>
    <property type="project" value="UniProtKB-KW"/>
</dbReference>
<evidence type="ECO:0000259" key="1">
    <source>
        <dbReference type="Pfam" id="PF13847"/>
    </source>
</evidence>
<dbReference type="RefSeq" id="WP_212215340.1">
    <property type="nucleotide sequence ID" value="NZ_JAGUCO010000003.1"/>
</dbReference>
<dbReference type="EMBL" id="JAGUCO010000003">
    <property type="protein sequence ID" value="MBS2098101.1"/>
    <property type="molecule type" value="Genomic_DNA"/>
</dbReference>
<organism evidence="2 3">
    <name type="scientific">Carboxylicivirga linearis</name>
    <dbReference type="NCBI Taxonomy" id="1628157"/>
    <lineage>
        <taxon>Bacteria</taxon>
        <taxon>Pseudomonadati</taxon>
        <taxon>Bacteroidota</taxon>
        <taxon>Bacteroidia</taxon>
        <taxon>Marinilabiliales</taxon>
        <taxon>Marinilabiliaceae</taxon>
        <taxon>Carboxylicivirga</taxon>
    </lineage>
</organism>
<dbReference type="InterPro" id="IPR050447">
    <property type="entry name" value="Erg6_SMT_methyltransf"/>
</dbReference>
<dbReference type="CDD" id="cd02440">
    <property type="entry name" value="AdoMet_MTases"/>
    <property type="match status" value="1"/>
</dbReference>
<proteinExistence type="predicted"/>
<name>A0ABS5JUF3_9BACT</name>
<dbReference type="InterPro" id="IPR029063">
    <property type="entry name" value="SAM-dependent_MTases_sf"/>
</dbReference>
<dbReference type="PANTHER" id="PTHR44068">
    <property type="entry name" value="ZGC:194242"/>
    <property type="match status" value="1"/>
</dbReference>
<evidence type="ECO:0000313" key="3">
    <source>
        <dbReference type="Proteomes" id="UP000708576"/>
    </source>
</evidence>
<dbReference type="PANTHER" id="PTHR44068:SF11">
    <property type="entry name" value="GERANYL DIPHOSPHATE 2-C-METHYLTRANSFERASE"/>
    <property type="match status" value="1"/>
</dbReference>
<keyword evidence="2" id="KW-0808">Transferase</keyword>
<keyword evidence="2" id="KW-0489">Methyltransferase</keyword>
<dbReference type="Proteomes" id="UP000708576">
    <property type="component" value="Unassembled WGS sequence"/>
</dbReference>
<evidence type="ECO:0000313" key="2">
    <source>
        <dbReference type="EMBL" id="MBS2098101.1"/>
    </source>
</evidence>
<reference evidence="2 3" key="1">
    <citation type="journal article" date="2015" name="Int. J. Syst. Evol. Microbiol.">
        <title>Carboxylicivirga linearis sp. nov., isolated from a sea cucumber culture pond.</title>
        <authorList>
            <person name="Wang F.Q."/>
            <person name="Zhou Y.X."/>
            <person name="Lin X.Z."/>
            <person name="Chen G.J."/>
            <person name="Du Z.J."/>
        </authorList>
    </citation>
    <scope>NUCLEOTIDE SEQUENCE [LARGE SCALE GENOMIC DNA]</scope>
    <source>
        <strain evidence="2 3">FB218</strain>
    </source>
</reference>
<dbReference type="SUPFAM" id="SSF53335">
    <property type="entry name" value="S-adenosyl-L-methionine-dependent methyltransferases"/>
    <property type="match status" value="1"/>
</dbReference>
<protein>
    <submittedName>
        <fullName evidence="2">Methyltransferase domain-containing protein</fullName>
    </submittedName>
</protein>
<gene>
    <name evidence="2" type="ORF">KEM10_07395</name>
</gene>